<dbReference type="PANTHER" id="PTHR11662">
    <property type="entry name" value="SOLUTE CARRIER FAMILY 17"/>
    <property type="match status" value="1"/>
</dbReference>
<dbReference type="GO" id="GO:0016020">
    <property type="term" value="C:membrane"/>
    <property type="evidence" value="ECO:0007669"/>
    <property type="project" value="UniProtKB-SubCell"/>
</dbReference>
<evidence type="ECO:0000256" key="1">
    <source>
        <dbReference type="ARBA" id="ARBA00004141"/>
    </source>
</evidence>
<evidence type="ECO:0000256" key="6">
    <source>
        <dbReference type="SAM" id="Phobius"/>
    </source>
</evidence>
<accession>A0A2Z5G1B6</accession>
<dbReference type="Proteomes" id="UP000253606">
    <property type="component" value="Chromosome"/>
</dbReference>
<dbReference type="InterPro" id="IPR011701">
    <property type="entry name" value="MFS"/>
</dbReference>
<dbReference type="PROSITE" id="PS50850">
    <property type="entry name" value="MFS"/>
    <property type="match status" value="1"/>
</dbReference>
<reference evidence="8 9" key="1">
    <citation type="journal article" date="2018" name="Front. Microbiol.">
        <title>Hydrolytic Capabilities as a Key to Environmental Success: Chitinolytic and Cellulolytic Acidobacteria From Acidic Sub-arctic Soils and Boreal Peatlands.</title>
        <authorList>
            <person name="Belova S.E."/>
            <person name="Ravin N.V."/>
            <person name="Pankratov T.A."/>
            <person name="Rakitin A.L."/>
            <person name="Ivanova A.A."/>
            <person name="Beletsky A.V."/>
            <person name="Mardanov A.V."/>
            <person name="Sinninghe Damste J.S."/>
            <person name="Dedysh S.N."/>
        </authorList>
    </citation>
    <scope>NUCLEOTIDE SEQUENCE [LARGE SCALE GENOMIC DNA]</scope>
    <source>
        <strain evidence="8 9">SBC82</strain>
    </source>
</reference>
<keyword evidence="2 6" id="KW-0812">Transmembrane</keyword>
<evidence type="ECO:0000256" key="4">
    <source>
        <dbReference type="ARBA" id="ARBA00023136"/>
    </source>
</evidence>
<feature type="domain" description="Major facilitator superfamily (MFS) profile" evidence="7">
    <location>
        <begin position="90"/>
        <end position="494"/>
    </location>
</feature>
<dbReference type="PANTHER" id="PTHR11662:SF399">
    <property type="entry name" value="FI19708P1-RELATED"/>
    <property type="match status" value="1"/>
</dbReference>
<feature type="transmembrane region" description="Helical" evidence="6">
    <location>
        <begin position="344"/>
        <end position="368"/>
    </location>
</feature>
<keyword evidence="4 6" id="KW-0472">Membrane</keyword>
<feature type="region of interest" description="Disordered" evidence="5">
    <location>
        <begin position="1"/>
        <end position="27"/>
    </location>
</feature>
<feature type="transmembrane region" description="Helical" evidence="6">
    <location>
        <begin position="86"/>
        <end position="103"/>
    </location>
</feature>
<dbReference type="InterPro" id="IPR036259">
    <property type="entry name" value="MFS_trans_sf"/>
</dbReference>
<dbReference type="InterPro" id="IPR050382">
    <property type="entry name" value="MFS_Na/Anion_cotransporter"/>
</dbReference>
<dbReference type="CDD" id="cd17319">
    <property type="entry name" value="MFS_ExuT_GudP_like"/>
    <property type="match status" value="1"/>
</dbReference>
<sequence length="503" mass="54338">MPRRCDRRLDKRHSETSGTLNSADSTSTAAQDPFLVDNQLHENCARIKRTALHWTSLSHRHGRHRVVESSMALNSRPDKPRRISRIQIVAVAILSLAGVVNYIDRGSLAIANTTIRADLGISATRMGALLSIFSLAYAISQLPMGVILDRLSERKVLGAGIFLWSLTQTATGFVRGFNSFVAARIGLAIGESPFVVSAVKTVNDWFDVRDRATPMGIVNSATTIGQAIAPPILTSAMLAFGWRGMFMLIGIPGLLLSVVWYVFYRDRKEVALNDAERAYLEASGTRSQLSRLSLSQWLGLFRLRTMWGMMLGFGGINYTVWLYMSWMPNYLEAEHHVSVKATGFLAIIPFSCGAVGMLLSGILADALVRRGVAPVKTHKILLISGMTCSAMCTLLVPYLAGATSAAFGIGTALFFIYVAGNSGWGLIQSMAPAGIMASAASIQNFGSFVCASAAPLLTGWLLDRTHSFHLTLAICSLVSVLGALSYLFLVKAPIVVSGLEAAE</sequence>
<name>A0A2Z5G1B6_9BACT</name>
<protein>
    <submittedName>
        <fullName evidence="8">D-galactonate transporter</fullName>
    </submittedName>
</protein>
<keyword evidence="3 6" id="KW-1133">Transmembrane helix</keyword>
<feature type="transmembrane region" description="Helical" evidence="6">
    <location>
        <begin position="468"/>
        <end position="489"/>
    </location>
</feature>
<feature type="transmembrane region" description="Helical" evidence="6">
    <location>
        <begin position="240"/>
        <end position="263"/>
    </location>
</feature>
<keyword evidence="9" id="KW-1185">Reference proteome</keyword>
<feature type="transmembrane region" description="Helical" evidence="6">
    <location>
        <begin position="439"/>
        <end position="462"/>
    </location>
</feature>
<feature type="transmembrane region" description="Helical" evidence="6">
    <location>
        <begin position="380"/>
        <end position="400"/>
    </location>
</feature>
<evidence type="ECO:0000256" key="5">
    <source>
        <dbReference type="SAM" id="MobiDB-lite"/>
    </source>
</evidence>
<dbReference type="EMBL" id="CP030840">
    <property type="protein sequence ID" value="AXC12527.1"/>
    <property type="molecule type" value="Genomic_DNA"/>
</dbReference>
<dbReference type="KEGG" id="abas:ACPOL_3232"/>
<organism evidence="8 9">
    <name type="scientific">Acidisarcina polymorpha</name>
    <dbReference type="NCBI Taxonomy" id="2211140"/>
    <lineage>
        <taxon>Bacteria</taxon>
        <taxon>Pseudomonadati</taxon>
        <taxon>Acidobacteriota</taxon>
        <taxon>Terriglobia</taxon>
        <taxon>Terriglobales</taxon>
        <taxon>Acidobacteriaceae</taxon>
        <taxon>Acidisarcina</taxon>
    </lineage>
</organism>
<dbReference type="Gene3D" id="1.20.1250.20">
    <property type="entry name" value="MFS general substrate transporter like domains"/>
    <property type="match status" value="2"/>
</dbReference>
<proteinExistence type="predicted"/>
<dbReference type="Pfam" id="PF07690">
    <property type="entry name" value="MFS_1"/>
    <property type="match status" value="1"/>
</dbReference>
<dbReference type="SUPFAM" id="SSF103473">
    <property type="entry name" value="MFS general substrate transporter"/>
    <property type="match status" value="1"/>
</dbReference>
<evidence type="ECO:0000256" key="3">
    <source>
        <dbReference type="ARBA" id="ARBA00022989"/>
    </source>
</evidence>
<dbReference type="AlphaFoldDB" id="A0A2Z5G1B6"/>
<comment type="subcellular location">
    <subcellularLocation>
        <location evidence="1">Membrane</location>
        <topology evidence="1">Multi-pass membrane protein</topology>
    </subcellularLocation>
</comment>
<gene>
    <name evidence="8" type="ORF">ACPOL_3232</name>
</gene>
<evidence type="ECO:0000313" key="9">
    <source>
        <dbReference type="Proteomes" id="UP000253606"/>
    </source>
</evidence>
<feature type="compositionally biased region" description="Polar residues" evidence="5">
    <location>
        <begin position="16"/>
        <end position="27"/>
    </location>
</feature>
<feature type="transmembrane region" description="Helical" evidence="6">
    <location>
        <begin position="306"/>
        <end position="324"/>
    </location>
</feature>
<dbReference type="InterPro" id="IPR020846">
    <property type="entry name" value="MFS_dom"/>
</dbReference>
<evidence type="ECO:0000313" key="8">
    <source>
        <dbReference type="EMBL" id="AXC12527.1"/>
    </source>
</evidence>
<evidence type="ECO:0000259" key="7">
    <source>
        <dbReference type="PROSITE" id="PS50850"/>
    </source>
</evidence>
<feature type="transmembrane region" description="Helical" evidence="6">
    <location>
        <begin position="406"/>
        <end position="427"/>
    </location>
</feature>
<feature type="transmembrane region" description="Helical" evidence="6">
    <location>
        <begin position="123"/>
        <end position="144"/>
    </location>
</feature>
<evidence type="ECO:0000256" key="2">
    <source>
        <dbReference type="ARBA" id="ARBA00022692"/>
    </source>
</evidence>
<dbReference type="GO" id="GO:0022857">
    <property type="term" value="F:transmembrane transporter activity"/>
    <property type="evidence" value="ECO:0007669"/>
    <property type="project" value="InterPro"/>
</dbReference>